<dbReference type="RefSeq" id="XP_018062448.1">
    <property type="nucleotide sequence ID" value="XM_018220819.1"/>
</dbReference>
<reference evidence="2 3" key="1">
    <citation type="submission" date="2015-10" db="EMBL/GenBank/DDBJ databases">
        <title>Full genome of DAOMC 229536 Phialocephala scopiformis, a fungal endophyte of spruce producing the potent anti-insectan compound rugulosin.</title>
        <authorList>
            <consortium name="DOE Joint Genome Institute"/>
            <person name="Walker A.K."/>
            <person name="Frasz S.L."/>
            <person name="Seifert K.A."/>
            <person name="Miller J.D."/>
            <person name="Mondo S.J."/>
            <person name="Labutti K."/>
            <person name="Lipzen A."/>
            <person name="Dockter R."/>
            <person name="Kennedy M."/>
            <person name="Grigoriev I.V."/>
            <person name="Spatafora J.W."/>
        </authorList>
    </citation>
    <scope>NUCLEOTIDE SEQUENCE [LARGE SCALE GENOMIC DNA]</scope>
    <source>
        <strain evidence="2 3">CBS 120377</strain>
    </source>
</reference>
<proteinExistence type="predicted"/>
<gene>
    <name evidence="2" type="ORF">LY89DRAFT_742387</name>
</gene>
<keyword evidence="1" id="KW-0812">Transmembrane</keyword>
<keyword evidence="3" id="KW-1185">Reference proteome</keyword>
<evidence type="ECO:0000313" key="3">
    <source>
        <dbReference type="Proteomes" id="UP000070700"/>
    </source>
</evidence>
<keyword evidence="1" id="KW-0472">Membrane</keyword>
<dbReference type="KEGG" id="psco:LY89DRAFT_742387"/>
<dbReference type="GeneID" id="28830545"/>
<feature type="transmembrane region" description="Helical" evidence="1">
    <location>
        <begin position="67"/>
        <end position="85"/>
    </location>
</feature>
<keyword evidence="1" id="KW-1133">Transmembrane helix</keyword>
<dbReference type="InParanoid" id="A0A132B775"/>
<evidence type="ECO:0000313" key="2">
    <source>
        <dbReference type="EMBL" id="KUJ08093.1"/>
    </source>
</evidence>
<sequence>MPRVTNRRITTSTSAIELPDDIFRWSLLLVDLAIVVLMWFNIIYLVVKARKQPEIYSPLKNTNLDHLLSTILYTGICTICYIGAYKYTARKVPRLETSYDKEKWLESIETTFKEMSRDKNIYAEGWKPSRYLQQDMKEFASSVTEPRNIWGPFSKADEVVNRIVSVSYVVMSSMEIYRIRCQYDLEPSLPLANDLRLGIVCQGMHLALIFWCGYTAGWRSEMRSLARRLRVKIDDTDLSLEWWKTNLYKHIRREQRWIITLGVSE</sequence>
<evidence type="ECO:0000256" key="1">
    <source>
        <dbReference type="SAM" id="Phobius"/>
    </source>
</evidence>
<name>A0A132B775_MOLSC</name>
<accession>A0A132B775</accession>
<dbReference type="Proteomes" id="UP000070700">
    <property type="component" value="Unassembled WGS sequence"/>
</dbReference>
<feature type="transmembrane region" description="Helical" evidence="1">
    <location>
        <begin position="22"/>
        <end position="47"/>
    </location>
</feature>
<protein>
    <submittedName>
        <fullName evidence="2">Uncharacterized protein</fullName>
    </submittedName>
</protein>
<organism evidence="2 3">
    <name type="scientific">Mollisia scopiformis</name>
    <name type="common">Conifer needle endophyte fungus</name>
    <name type="synonym">Phialocephala scopiformis</name>
    <dbReference type="NCBI Taxonomy" id="149040"/>
    <lineage>
        <taxon>Eukaryota</taxon>
        <taxon>Fungi</taxon>
        <taxon>Dikarya</taxon>
        <taxon>Ascomycota</taxon>
        <taxon>Pezizomycotina</taxon>
        <taxon>Leotiomycetes</taxon>
        <taxon>Helotiales</taxon>
        <taxon>Mollisiaceae</taxon>
        <taxon>Mollisia</taxon>
    </lineage>
</organism>
<dbReference type="OrthoDB" id="10643716at2759"/>
<dbReference type="AlphaFoldDB" id="A0A132B775"/>
<dbReference type="EMBL" id="KQ947437">
    <property type="protein sequence ID" value="KUJ08093.1"/>
    <property type="molecule type" value="Genomic_DNA"/>
</dbReference>